<feature type="signal peptide" evidence="1">
    <location>
        <begin position="1"/>
        <end position="20"/>
    </location>
</feature>
<proteinExistence type="predicted"/>
<dbReference type="AlphaFoldDB" id="A0A0P0VFE3"/>
<evidence type="ECO:0000313" key="3">
    <source>
        <dbReference type="Proteomes" id="UP000059680"/>
    </source>
</evidence>
<dbReference type="EMBL" id="AP014958">
    <property type="protein sequence ID" value="BAS77204.1"/>
    <property type="molecule type" value="Genomic_DNA"/>
</dbReference>
<dbReference type="InParanoid" id="A0A0P0VFE3"/>
<organism evidence="2 3">
    <name type="scientific">Oryza sativa subsp. japonica</name>
    <name type="common">Rice</name>
    <dbReference type="NCBI Taxonomy" id="39947"/>
    <lineage>
        <taxon>Eukaryota</taxon>
        <taxon>Viridiplantae</taxon>
        <taxon>Streptophyta</taxon>
        <taxon>Embryophyta</taxon>
        <taxon>Tracheophyta</taxon>
        <taxon>Spermatophyta</taxon>
        <taxon>Magnoliopsida</taxon>
        <taxon>Liliopsida</taxon>
        <taxon>Poales</taxon>
        <taxon>Poaceae</taxon>
        <taxon>BOP clade</taxon>
        <taxon>Oryzoideae</taxon>
        <taxon>Oryzeae</taxon>
        <taxon>Oryzinae</taxon>
        <taxon>Oryza</taxon>
        <taxon>Oryza sativa</taxon>
    </lineage>
</organism>
<feature type="chain" id="PRO_5006056298" evidence="1">
    <location>
        <begin position="21"/>
        <end position="78"/>
    </location>
</feature>
<dbReference type="SMR" id="A0A0P0VFE3"/>
<evidence type="ECO:0000313" key="2">
    <source>
        <dbReference type="EMBL" id="BAS77204.1"/>
    </source>
</evidence>
<reference evidence="2 3" key="2">
    <citation type="journal article" date="2013" name="Plant Cell Physiol.">
        <title>Rice Annotation Project Database (RAP-DB): an integrative and interactive database for rice genomics.</title>
        <authorList>
            <person name="Sakai H."/>
            <person name="Lee S.S."/>
            <person name="Tanaka T."/>
            <person name="Numa H."/>
            <person name="Kim J."/>
            <person name="Kawahara Y."/>
            <person name="Wakimoto H."/>
            <person name="Yang C.C."/>
            <person name="Iwamoto M."/>
            <person name="Abe T."/>
            <person name="Yamada Y."/>
            <person name="Muto A."/>
            <person name="Inokuchi H."/>
            <person name="Ikemura T."/>
            <person name="Matsumoto T."/>
            <person name="Sasaki T."/>
            <person name="Itoh T."/>
        </authorList>
    </citation>
    <scope>NUCLEOTIDE SEQUENCE [LARGE SCALE GENOMIC DNA]</scope>
    <source>
        <strain evidence="3">cv. Nipponbare</strain>
    </source>
</reference>
<reference evidence="3" key="1">
    <citation type="journal article" date="2005" name="Nature">
        <title>The map-based sequence of the rice genome.</title>
        <authorList>
            <consortium name="International rice genome sequencing project (IRGSP)"/>
            <person name="Matsumoto T."/>
            <person name="Wu J."/>
            <person name="Kanamori H."/>
            <person name="Katayose Y."/>
            <person name="Fujisawa M."/>
            <person name="Namiki N."/>
            <person name="Mizuno H."/>
            <person name="Yamamoto K."/>
            <person name="Antonio B.A."/>
            <person name="Baba T."/>
            <person name="Sakata K."/>
            <person name="Nagamura Y."/>
            <person name="Aoki H."/>
            <person name="Arikawa K."/>
            <person name="Arita K."/>
            <person name="Bito T."/>
            <person name="Chiden Y."/>
            <person name="Fujitsuka N."/>
            <person name="Fukunaka R."/>
            <person name="Hamada M."/>
            <person name="Harada C."/>
            <person name="Hayashi A."/>
            <person name="Hijishita S."/>
            <person name="Honda M."/>
            <person name="Hosokawa S."/>
            <person name="Ichikawa Y."/>
            <person name="Idonuma A."/>
            <person name="Iijima M."/>
            <person name="Ikeda M."/>
            <person name="Ikeno M."/>
            <person name="Ito K."/>
            <person name="Ito S."/>
            <person name="Ito T."/>
            <person name="Ito Y."/>
            <person name="Ito Y."/>
            <person name="Iwabuchi A."/>
            <person name="Kamiya K."/>
            <person name="Karasawa W."/>
            <person name="Kurita K."/>
            <person name="Katagiri S."/>
            <person name="Kikuta A."/>
            <person name="Kobayashi H."/>
            <person name="Kobayashi N."/>
            <person name="Machita K."/>
            <person name="Maehara T."/>
            <person name="Masukawa M."/>
            <person name="Mizubayashi T."/>
            <person name="Mukai Y."/>
            <person name="Nagasaki H."/>
            <person name="Nagata Y."/>
            <person name="Naito S."/>
            <person name="Nakashima M."/>
            <person name="Nakama Y."/>
            <person name="Nakamichi Y."/>
            <person name="Nakamura M."/>
            <person name="Meguro A."/>
            <person name="Negishi M."/>
            <person name="Ohta I."/>
            <person name="Ohta T."/>
            <person name="Okamoto M."/>
            <person name="Ono N."/>
            <person name="Saji S."/>
            <person name="Sakaguchi M."/>
            <person name="Sakai K."/>
            <person name="Shibata M."/>
            <person name="Shimokawa T."/>
            <person name="Song J."/>
            <person name="Takazaki Y."/>
            <person name="Terasawa K."/>
            <person name="Tsugane M."/>
            <person name="Tsuji K."/>
            <person name="Ueda S."/>
            <person name="Waki K."/>
            <person name="Yamagata H."/>
            <person name="Yamamoto M."/>
            <person name="Yamamoto S."/>
            <person name="Yamane H."/>
            <person name="Yoshiki S."/>
            <person name="Yoshihara R."/>
            <person name="Yukawa K."/>
            <person name="Zhong H."/>
            <person name="Yano M."/>
            <person name="Yuan Q."/>
            <person name="Ouyang S."/>
            <person name="Liu J."/>
            <person name="Jones K.M."/>
            <person name="Gansberger K."/>
            <person name="Moffat K."/>
            <person name="Hill J."/>
            <person name="Bera J."/>
            <person name="Fadrosh D."/>
            <person name="Jin S."/>
            <person name="Johri S."/>
            <person name="Kim M."/>
            <person name="Overton L."/>
            <person name="Reardon M."/>
            <person name="Tsitrin T."/>
            <person name="Vuong H."/>
            <person name="Weaver B."/>
            <person name="Ciecko A."/>
            <person name="Tallon L."/>
            <person name="Jackson J."/>
            <person name="Pai G."/>
            <person name="Aken S.V."/>
            <person name="Utterback T."/>
            <person name="Reidmuller S."/>
            <person name="Feldblyum T."/>
            <person name="Hsiao J."/>
            <person name="Zismann V."/>
            <person name="Iobst S."/>
            <person name="de Vazeille A.R."/>
            <person name="Buell C.R."/>
            <person name="Ying K."/>
            <person name="Li Y."/>
            <person name="Lu T."/>
            <person name="Huang Y."/>
            <person name="Zhao Q."/>
            <person name="Feng Q."/>
            <person name="Zhang L."/>
            <person name="Zhu J."/>
            <person name="Weng Q."/>
            <person name="Mu J."/>
            <person name="Lu Y."/>
            <person name="Fan D."/>
            <person name="Liu Y."/>
            <person name="Guan J."/>
            <person name="Zhang Y."/>
            <person name="Yu S."/>
            <person name="Liu X."/>
            <person name="Zhang Y."/>
            <person name="Hong G."/>
            <person name="Han B."/>
            <person name="Choisne N."/>
            <person name="Demange N."/>
            <person name="Orjeda G."/>
            <person name="Samain S."/>
            <person name="Cattolico L."/>
            <person name="Pelletier E."/>
            <person name="Couloux A."/>
            <person name="Segurens B."/>
            <person name="Wincker P."/>
            <person name="D'Hont A."/>
            <person name="Scarpelli C."/>
            <person name="Weissenbach J."/>
            <person name="Salanoubat M."/>
            <person name="Quetier F."/>
            <person name="Yu Y."/>
            <person name="Kim H.R."/>
            <person name="Rambo T."/>
            <person name="Currie J."/>
            <person name="Collura K."/>
            <person name="Luo M."/>
            <person name="Yang T."/>
            <person name="Ammiraju J.S.S."/>
            <person name="Engler F."/>
            <person name="Soderlund C."/>
            <person name="Wing R.A."/>
            <person name="Palmer L.E."/>
            <person name="de la Bastide M."/>
            <person name="Spiegel L."/>
            <person name="Nascimento L."/>
            <person name="Zutavern T."/>
            <person name="O'Shaughnessy A."/>
            <person name="Dike S."/>
            <person name="Dedhia N."/>
            <person name="Preston R."/>
            <person name="Balija V."/>
            <person name="McCombie W.R."/>
            <person name="Chow T."/>
            <person name="Chen H."/>
            <person name="Chung M."/>
            <person name="Chen C."/>
            <person name="Shaw J."/>
            <person name="Wu H."/>
            <person name="Hsiao K."/>
            <person name="Chao Y."/>
            <person name="Chu M."/>
            <person name="Cheng C."/>
            <person name="Hour A."/>
            <person name="Lee P."/>
            <person name="Lin S."/>
            <person name="Lin Y."/>
            <person name="Liou J."/>
            <person name="Liu S."/>
            <person name="Hsing Y."/>
            <person name="Raghuvanshi S."/>
            <person name="Mohanty A."/>
            <person name="Bharti A.K."/>
            <person name="Gaur A."/>
            <person name="Gupta V."/>
            <person name="Kumar D."/>
            <person name="Ravi V."/>
            <person name="Vij S."/>
            <person name="Kapur A."/>
            <person name="Khurana P."/>
            <person name="Khurana P."/>
            <person name="Khurana J.P."/>
            <person name="Tyagi A.K."/>
            <person name="Gaikwad K."/>
            <person name="Singh A."/>
            <person name="Dalal V."/>
            <person name="Srivastava S."/>
            <person name="Dixit A."/>
            <person name="Pal A.K."/>
            <person name="Ghazi I.A."/>
            <person name="Yadav M."/>
            <person name="Pandit A."/>
            <person name="Bhargava A."/>
            <person name="Sureshbabu K."/>
            <person name="Batra K."/>
            <person name="Sharma T.R."/>
            <person name="Mohapatra T."/>
            <person name="Singh N.K."/>
            <person name="Messing J."/>
            <person name="Nelson A.B."/>
            <person name="Fuks G."/>
            <person name="Kavchok S."/>
            <person name="Keizer G."/>
            <person name="Linton E."/>
            <person name="Llaca V."/>
            <person name="Song R."/>
            <person name="Tanyolac B."/>
            <person name="Young S."/>
            <person name="Ho-Il K."/>
            <person name="Hahn J.H."/>
            <person name="Sangsakoo G."/>
            <person name="Vanavichit A."/>
            <person name="de Mattos Luiz.A.T."/>
            <person name="Zimmer P.D."/>
            <person name="Malone G."/>
            <person name="Dellagostin O."/>
            <person name="de Oliveira A.C."/>
            <person name="Bevan M."/>
            <person name="Bancroft I."/>
            <person name="Minx P."/>
            <person name="Cordum H."/>
            <person name="Wilson R."/>
            <person name="Cheng Z."/>
            <person name="Jin W."/>
            <person name="Jiang J."/>
            <person name="Leong S.A."/>
            <person name="Iwama H."/>
            <person name="Gojobori T."/>
            <person name="Itoh T."/>
            <person name="Niimura Y."/>
            <person name="Fujii Y."/>
            <person name="Habara T."/>
            <person name="Sakai H."/>
            <person name="Sato Y."/>
            <person name="Wilson G."/>
            <person name="Kumar K."/>
            <person name="McCouch S."/>
            <person name="Juretic N."/>
            <person name="Hoen D."/>
            <person name="Wright S."/>
            <person name="Bruskiewich R."/>
            <person name="Bureau T."/>
            <person name="Miyao A."/>
            <person name="Hirochika H."/>
            <person name="Nishikawa T."/>
            <person name="Kadowaki K."/>
            <person name="Sugiura M."/>
            <person name="Burr B."/>
            <person name="Sasaki T."/>
        </authorList>
    </citation>
    <scope>NUCLEOTIDE SEQUENCE [LARGE SCALE GENOMIC DNA]</scope>
    <source>
        <strain evidence="3">cv. Nipponbare</strain>
    </source>
</reference>
<protein>
    <submittedName>
        <fullName evidence="2">Os02g0171301 protein</fullName>
    </submittedName>
</protein>
<gene>
    <name evidence="2" type="ordered locus">Os02g0171301</name>
    <name evidence="2" type="ORF">OSNPB_020171301</name>
</gene>
<dbReference type="PaxDb" id="39947-A0A0P0VFE3"/>
<reference evidence="2 3" key="3">
    <citation type="journal article" date="2013" name="Rice">
        <title>Improvement of the Oryza sativa Nipponbare reference genome using next generation sequence and optical map data.</title>
        <authorList>
            <person name="Kawahara Y."/>
            <person name="de la Bastide M."/>
            <person name="Hamilton J.P."/>
            <person name="Kanamori H."/>
            <person name="McCombie W.R."/>
            <person name="Ouyang S."/>
            <person name="Schwartz D.C."/>
            <person name="Tanaka T."/>
            <person name="Wu J."/>
            <person name="Zhou S."/>
            <person name="Childs K.L."/>
            <person name="Davidson R.M."/>
            <person name="Lin H."/>
            <person name="Quesada-Ocampo L."/>
            <person name="Vaillancourt B."/>
            <person name="Sakai H."/>
            <person name="Lee S.S."/>
            <person name="Kim J."/>
            <person name="Numa H."/>
            <person name="Itoh T."/>
            <person name="Buell C.R."/>
            <person name="Matsumoto T."/>
        </authorList>
    </citation>
    <scope>NUCLEOTIDE SEQUENCE [LARGE SCALE GENOMIC DNA]</scope>
    <source>
        <strain evidence="3">cv. Nipponbare</strain>
    </source>
</reference>
<dbReference type="Proteomes" id="UP000059680">
    <property type="component" value="Chromosome 2"/>
</dbReference>
<dbReference type="Gramene" id="Os02t0171301-00">
    <property type="protein sequence ID" value="Os02t0171301-00"/>
    <property type="gene ID" value="Os02g0171301"/>
</dbReference>
<name>A0A0P0VFE3_ORYSJ</name>
<sequence length="78" mass="9198">MSWTSMSILFLLCFQVYILFQDNRKRPSKLQPFLARYYRRRIFNKSVLGVDKSHVGNQIQHTTLTCSPTRCHTMTQAS</sequence>
<keyword evidence="3" id="KW-1185">Reference proteome</keyword>
<keyword evidence="1" id="KW-0732">Signal</keyword>
<accession>A0A0P0VFE3</accession>
<evidence type="ECO:0000256" key="1">
    <source>
        <dbReference type="SAM" id="SignalP"/>
    </source>
</evidence>